<evidence type="ECO:0008006" key="5">
    <source>
        <dbReference type="Google" id="ProtNLM"/>
    </source>
</evidence>
<dbReference type="Proteomes" id="UP000013251">
    <property type="component" value="Unassembled WGS sequence"/>
</dbReference>
<dbReference type="PATRIC" id="fig|1217650.3.peg.3393"/>
<protein>
    <recommendedName>
        <fullName evidence="5">DUF4168 domain-containing protein</fullName>
    </recommendedName>
</protein>
<dbReference type="HOGENOM" id="CLU_1479040_0_0_6"/>
<proteinExistence type="predicted"/>
<dbReference type="AlphaFoldDB" id="N9CZX4"/>
<evidence type="ECO:0000256" key="1">
    <source>
        <dbReference type="SAM" id="Coils"/>
    </source>
</evidence>
<keyword evidence="2" id="KW-0732">Signal</keyword>
<evidence type="ECO:0000256" key="2">
    <source>
        <dbReference type="SAM" id="SignalP"/>
    </source>
</evidence>
<dbReference type="EMBL" id="APQG01000043">
    <property type="protein sequence ID" value="ENV91447.1"/>
    <property type="molecule type" value="Genomic_DNA"/>
</dbReference>
<accession>N9CZX4</accession>
<reference evidence="3 4" key="1">
    <citation type="submission" date="2013-02" db="EMBL/GenBank/DDBJ databases">
        <title>The Genome Sequence of Acinetobacter bereziniae CIP 70.12.</title>
        <authorList>
            <consortium name="The Broad Institute Genome Sequencing Platform"/>
            <consortium name="The Broad Institute Genome Sequencing Center for Infectious Disease"/>
            <person name="Cerqueira G."/>
            <person name="Feldgarden M."/>
            <person name="Courvalin P."/>
            <person name="Perichon B."/>
            <person name="Grillot-Courvalin C."/>
            <person name="Clermont D."/>
            <person name="Rocha E."/>
            <person name="Yoon E.-J."/>
            <person name="Nemec A."/>
            <person name="Walker B."/>
            <person name="Young S.K."/>
            <person name="Zeng Q."/>
            <person name="Gargeya S."/>
            <person name="Fitzgerald M."/>
            <person name="Haas B."/>
            <person name="Abouelleil A."/>
            <person name="Alvarado L."/>
            <person name="Arachchi H.M."/>
            <person name="Berlin A.M."/>
            <person name="Chapman S.B."/>
            <person name="Dewar J."/>
            <person name="Goldberg J."/>
            <person name="Griggs A."/>
            <person name="Gujja S."/>
            <person name="Hansen M."/>
            <person name="Howarth C."/>
            <person name="Imamovic A."/>
            <person name="Larimer J."/>
            <person name="McCowan C."/>
            <person name="Murphy C."/>
            <person name="Neiman D."/>
            <person name="Pearson M."/>
            <person name="Priest M."/>
            <person name="Roberts A."/>
            <person name="Saif S."/>
            <person name="Shea T."/>
            <person name="Sisk P."/>
            <person name="Sykes S."/>
            <person name="Wortman J."/>
            <person name="Nusbaum C."/>
            <person name="Birren B."/>
        </authorList>
    </citation>
    <scope>NUCLEOTIDE SEQUENCE [LARGE SCALE GENOMIC DNA]</scope>
    <source>
        <strain evidence="3 4">CIP 70.12</strain>
    </source>
</reference>
<keyword evidence="1" id="KW-0175">Coiled coil</keyword>
<feature type="chain" id="PRO_5004140414" description="DUF4168 domain-containing protein" evidence="2">
    <location>
        <begin position="24"/>
        <end position="189"/>
    </location>
</feature>
<feature type="coiled-coil region" evidence="1">
    <location>
        <begin position="161"/>
        <end position="188"/>
    </location>
</feature>
<feature type="signal peptide" evidence="2">
    <location>
        <begin position="1"/>
        <end position="23"/>
    </location>
</feature>
<dbReference type="OrthoDB" id="9900882at2"/>
<name>N9CZX4_ACIBZ</name>
<gene>
    <name evidence="3" type="ORF">F938_03441</name>
</gene>
<sequence length="189" mass="21920">MNFIKYIIFSVLLLFSISIQSFASNTESESLDRLTQGIIGNQIWRLQTNEDVKRIYQNQAENLIKNGISTIQLTDNEKQIIPEIVAVYQSMTKDILRDPQFISQTKQIILESLSPQEIEALYQHDTTPSQALYTKLANVDTKIFIESNAAIHKAINDPQFIQQYRNKIGEIIQQLHRLEDNKERKTHEN</sequence>
<keyword evidence="4" id="KW-1185">Reference proteome</keyword>
<evidence type="ECO:0000313" key="3">
    <source>
        <dbReference type="EMBL" id="ENV91447.1"/>
    </source>
</evidence>
<dbReference type="RefSeq" id="WP_005033731.1">
    <property type="nucleotide sequence ID" value="NZ_KB849756.1"/>
</dbReference>
<evidence type="ECO:0000313" key="4">
    <source>
        <dbReference type="Proteomes" id="UP000013251"/>
    </source>
</evidence>
<comment type="caution">
    <text evidence="3">The sequence shown here is derived from an EMBL/GenBank/DDBJ whole genome shotgun (WGS) entry which is preliminary data.</text>
</comment>
<organism evidence="3 4">
    <name type="scientific">Acinetobacter bereziniae LMG 1003 = CIP 70.12</name>
    <dbReference type="NCBI Taxonomy" id="981324"/>
    <lineage>
        <taxon>Bacteria</taxon>
        <taxon>Pseudomonadati</taxon>
        <taxon>Pseudomonadota</taxon>
        <taxon>Gammaproteobacteria</taxon>
        <taxon>Moraxellales</taxon>
        <taxon>Moraxellaceae</taxon>
        <taxon>Acinetobacter</taxon>
    </lineage>
</organism>